<keyword evidence="3 5" id="KW-1133">Transmembrane helix</keyword>
<dbReference type="AlphaFoldDB" id="A0A9X5E0N4"/>
<dbReference type="Proteomes" id="UP000031532">
    <property type="component" value="Unassembled WGS sequence"/>
</dbReference>
<keyword evidence="4 5" id="KW-0472">Membrane</keyword>
<protein>
    <submittedName>
        <fullName evidence="7">O-antigen ligase domain-containing protein</fullName>
    </submittedName>
</protein>
<organism evidence="7 8">
    <name type="scientific">Scytonema millei VB511283</name>
    <dbReference type="NCBI Taxonomy" id="1245923"/>
    <lineage>
        <taxon>Bacteria</taxon>
        <taxon>Bacillati</taxon>
        <taxon>Cyanobacteriota</taxon>
        <taxon>Cyanophyceae</taxon>
        <taxon>Nostocales</taxon>
        <taxon>Scytonemataceae</taxon>
        <taxon>Scytonema</taxon>
    </lineage>
</organism>
<reference evidence="7 8" key="1">
    <citation type="journal article" date="2015" name="Genome Announc.">
        <title>Draft Genome Sequence of the Terrestrial Cyanobacterium Scytonema millei VB511283, Isolated from Eastern India.</title>
        <authorList>
            <person name="Sen D."/>
            <person name="Chandrababunaidu M.M."/>
            <person name="Singh D."/>
            <person name="Sanghi N."/>
            <person name="Ghorai A."/>
            <person name="Mishra G.P."/>
            <person name="Madduluri M."/>
            <person name="Adhikary S.P."/>
            <person name="Tripathy S."/>
        </authorList>
    </citation>
    <scope>NUCLEOTIDE SEQUENCE [LARGE SCALE GENOMIC DNA]</scope>
    <source>
        <strain evidence="7 8">VB511283</strain>
    </source>
</reference>
<sequence>MNSKQTLSTPAFGLQPAPAWMAIIGFVLITALCLVAASGIARYAVPLSAFVVGAFLYFRYPVFYVSFTWWIWFLTPLLARIVDFKSGWDAQRLMLVTPFLVSLLSGITLIRYLPKAYRQGGLPLILAFVAVLYGFLIGLVKNSPMAATRASLDWFTPILFGFHLFINWRDYPKLSKTIQQTFLWGVLVSGVYGVVQYLVAPMWDRFWIIETELVTNGRPEPLGIRVFSTMHSPFPFAVAMMAGLVLLFNTKGTLRIPASVGGYLAFLLSAVRAAWGGWLVALITLLTSMKARLQRRLIISILVMSVCVIPLATIEPFSEVINTRLQSFSEIQKDTSANDRAATYEQQLNLALSDFLGQGLGGMYATNSEGQLEQVILDSGVLDLFFTLGWFGAIPYLGGIVLIIYTLLQNSELRLDSFASAARAISIGVLVQMPLGNTIVSLAGMVFWCFVAMCLAARNYYQQQKWLQSTNMAGSREQ</sequence>
<keyword evidence="2 5" id="KW-0812">Transmembrane</keyword>
<feature type="transmembrane region" description="Helical" evidence="5">
    <location>
        <begin position="181"/>
        <end position="203"/>
    </location>
</feature>
<evidence type="ECO:0000256" key="3">
    <source>
        <dbReference type="ARBA" id="ARBA00022989"/>
    </source>
</evidence>
<feature type="domain" description="O-antigen ligase-related" evidence="6">
    <location>
        <begin position="262"/>
        <end position="396"/>
    </location>
</feature>
<feature type="transmembrane region" description="Helical" evidence="5">
    <location>
        <begin position="120"/>
        <end position="140"/>
    </location>
</feature>
<feature type="transmembrane region" description="Helical" evidence="5">
    <location>
        <begin position="260"/>
        <end position="285"/>
    </location>
</feature>
<evidence type="ECO:0000313" key="7">
    <source>
        <dbReference type="EMBL" id="NHC33310.1"/>
    </source>
</evidence>
<feature type="transmembrane region" description="Helical" evidence="5">
    <location>
        <begin position="20"/>
        <end position="41"/>
    </location>
</feature>
<dbReference type="PANTHER" id="PTHR37422:SF13">
    <property type="entry name" value="LIPOPOLYSACCHARIDE BIOSYNTHESIS PROTEIN PA4999-RELATED"/>
    <property type="match status" value="1"/>
</dbReference>
<proteinExistence type="predicted"/>
<dbReference type="PANTHER" id="PTHR37422">
    <property type="entry name" value="TEICHURONIC ACID BIOSYNTHESIS PROTEIN TUAE"/>
    <property type="match status" value="1"/>
</dbReference>
<dbReference type="RefSeq" id="WP_039714928.1">
    <property type="nucleotide sequence ID" value="NZ_JTJC03000001.1"/>
</dbReference>
<gene>
    <name evidence="7" type="ORF">QH73_0001280</name>
</gene>
<feature type="transmembrane region" description="Helical" evidence="5">
    <location>
        <begin position="439"/>
        <end position="461"/>
    </location>
</feature>
<dbReference type="InterPro" id="IPR007016">
    <property type="entry name" value="O-antigen_ligase-rel_domated"/>
</dbReference>
<dbReference type="GO" id="GO:0016874">
    <property type="term" value="F:ligase activity"/>
    <property type="evidence" value="ECO:0007669"/>
    <property type="project" value="UniProtKB-KW"/>
</dbReference>
<feature type="transmembrane region" description="Helical" evidence="5">
    <location>
        <begin position="93"/>
        <end position="114"/>
    </location>
</feature>
<keyword evidence="8" id="KW-1185">Reference proteome</keyword>
<dbReference type="OrthoDB" id="7295126at2"/>
<evidence type="ECO:0000256" key="2">
    <source>
        <dbReference type="ARBA" id="ARBA00022692"/>
    </source>
</evidence>
<comment type="subcellular location">
    <subcellularLocation>
        <location evidence="1">Membrane</location>
        <topology evidence="1">Multi-pass membrane protein</topology>
    </subcellularLocation>
</comment>
<dbReference type="Pfam" id="PF04932">
    <property type="entry name" value="Wzy_C"/>
    <property type="match status" value="1"/>
</dbReference>
<evidence type="ECO:0000256" key="1">
    <source>
        <dbReference type="ARBA" id="ARBA00004141"/>
    </source>
</evidence>
<dbReference type="EMBL" id="JTJC03000001">
    <property type="protein sequence ID" value="NHC33310.1"/>
    <property type="molecule type" value="Genomic_DNA"/>
</dbReference>
<feature type="transmembrane region" description="Helical" evidence="5">
    <location>
        <begin position="297"/>
        <end position="314"/>
    </location>
</feature>
<feature type="transmembrane region" description="Helical" evidence="5">
    <location>
        <begin position="152"/>
        <end position="169"/>
    </location>
</feature>
<dbReference type="InterPro" id="IPR051533">
    <property type="entry name" value="WaaL-like"/>
</dbReference>
<evidence type="ECO:0000256" key="4">
    <source>
        <dbReference type="ARBA" id="ARBA00023136"/>
    </source>
</evidence>
<evidence type="ECO:0000313" key="8">
    <source>
        <dbReference type="Proteomes" id="UP000031532"/>
    </source>
</evidence>
<dbReference type="GO" id="GO:0016020">
    <property type="term" value="C:membrane"/>
    <property type="evidence" value="ECO:0007669"/>
    <property type="project" value="UniProtKB-SubCell"/>
</dbReference>
<comment type="caution">
    <text evidence="7">The sequence shown here is derived from an EMBL/GenBank/DDBJ whole genome shotgun (WGS) entry which is preliminary data.</text>
</comment>
<feature type="transmembrane region" description="Helical" evidence="5">
    <location>
        <begin position="224"/>
        <end position="248"/>
    </location>
</feature>
<accession>A0A9X5E0N4</accession>
<keyword evidence="7" id="KW-0436">Ligase</keyword>
<evidence type="ECO:0000259" key="6">
    <source>
        <dbReference type="Pfam" id="PF04932"/>
    </source>
</evidence>
<feature type="transmembrane region" description="Helical" evidence="5">
    <location>
        <begin position="384"/>
        <end position="408"/>
    </location>
</feature>
<name>A0A9X5E0N4_9CYAN</name>
<evidence type="ECO:0000256" key="5">
    <source>
        <dbReference type="SAM" id="Phobius"/>
    </source>
</evidence>